<keyword evidence="6 9" id="KW-0812">Transmembrane</keyword>
<name>M1WJF0_PSEP2</name>
<evidence type="ECO:0000256" key="5">
    <source>
        <dbReference type="ARBA" id="ARBA00022683"/>
    </source>
</evidence>
<dbReference type="InterPro" id="IPR004700">
    <property type="entry name" value="PTS_IIC_man"/>
</dbReference>
<dbReference type="KEGG" id="dpi:BN4_10543"/>
<dbReference type="Pfam" id="PF03609">
    <property type="entry name" value="EII-Sor"/>
    <property type="match status" value="1"/>
</dbReference>
<evidence type="ECO:0000256" key="7">
    <source>
        <dbReference type="ARBA" id="ARBA00022989"/>
    </source>
</evidence>
<dbReference type="OrthoDB" id="5470835at2"/>
<reference evidence="10 11" key="1">
    <citation type="journal article" date="2013" name="PLoS ONE">
        <title>The first genomic and proteomic characterization of a deep-sea sulfate reducer: insights into the piezophilic lifestyle of Desulfovibrio piezophilus.</title>
        <authorList>
            <person name="Pradel N."/>
            <person name="Ji B."/>
            <person name="Gimenez G."/>
            <person name="Talla E."/>
            <person name="Lenoble P."/>
            <person name="Garel M."/>
            <person name="Tamburini C."/>
            <person name="Fourquet P."/>
            <person name="Lebrun R."/>
            <person name="Bertin P."/>
            <person name="Denis Y."/>
            <person name="Pophillat M."/>
            <person name="Barbe V."/>
            <person name="Ollivier B."/>
            <person name="Dolla A."/>
        </authorList>
    </citation>
    <scope>NUCLEOTIDE SEQUENCE [LARGE SCALE GENOMIC DNA]</scope>
    <source>
        <strain evidence="11">DSM 10523 / SB164P1</strain>
    </source>
</reference>
<dbReference type="EMBL" id="FO203427">
    <property type="protein sequence ID" value="CCH47781.1"/>
    <property type="molecule type" value="Genomic_DNA"/>
</dbReference>
<dbReference type="PATRIC" id="fig|879567.3.peg.564"/>
<dbReference type="eggNOG" id="ENOG50347T7">
    <property type="taxonomic scope" value="Bacteria"/>
</dbReference>
<proteinExistence type="predicted"/>
<dbReference type="Proteomes" id="UP000011724">
    <property type="component" value="Chromosome"/>
</dbReference>
<protein>
    <submittedName>
        <fullName evidence="10">Uncharacterized protein</fullName>
    </submittedName>
</protein>
<keyword evidence="3" id="KW-1003">Cell membrane</keyword>
<evidence type="ECO:0000256" key="8">
    <source>
        <dbReference type="ARBA" id="ARBA00023136"/>
    </source>
</evidence>
<evidence type="ECO:0000313" key="10">
    <source>
        <dbReference type="EMBL" id="CCH47781.1"/>
    </source>
</evidence>
<dbReference type="RefSeq" id="WP_015413836.1">
    <property type="nucleotide sequence ID" value="NC_020409.1"/>
</dbReference>
<accession>M1WJF0</accession>
<keyword evidence="4" id="KW-0762">Sugar transport</keyword>
<keyword evidence="11" id="KW-1185">Reference proteome</keyword>
<evidence type="ECO:0000256" key="3">
    <source>
        <dbReference type="ARBA" id="ARBA00022475"/>
    </source>
</evidence>
<dbReference type="GO" id="GO:0009401">
    <property type="term" value="P:phosphoenolpyruvate-dependent sugar phosphotransferase system"/>
    <property type="evidence" value="ECO:0007669"/>
    <property type="project" value="UniProtKB-KW"/>
</dbReference>
<dbReference type="STRING" id="1322246.BN4_10543"/>
<keyword evidence="5" id="KW-0598">Phosphotransferase system</keyword>
<dbReference type="GO" id="GO:0005886">
    <property type="term" value="C:plasma membrane"/>
    <property type="evidence" value="ECO:0007669"/>
    <property type="project" value="UniProtKB-SubCell"/>
</dbReference>
<gene>
    <name evidence="10" type="ordered locus">BN4_10543</name>
</gene>
<organism evidence="10 11">
    <name type="scientific">Pseudodesulfovibrio piezophilus (strain DSM 21447 / JCM 15486 / C1TLV30)</name>
    <name type="common">Desulfovibrio piezophilus</name>
    <dbReference type="NCBI Taxonomy" id="1322246"/>
    <lineage>
        <taxon>Bacteria</taxon>
        <taxon>Pseudomonadati</taxon>
        <taxon>Thermodesulfobacteriota</taxon>
        <taxon>Desulfovibrionia</taxon>
        <taxon>Desulfovibrionales</taxon>
        <taxon>Desulfovibrionaceae</taxon>
    </lineage>
</organism>
<evidence type="ECO:0000256" key="1">
    <source>
        <dbReference type="ARBA" id="ARBA00004651"/>
    </source>
</evidence>
<feature type="transmembrane region" description="Helical" evidence="9">
    <location>
        <begin position="172"/>
        <end position="191"/>
    </location>
</feature>
<evidence type="ECO:0000256" key="6">
    <source>
        <dbReference type="ARBA" id="ARBA00022692"/>
    </source>
</evidence>
<feature type="transmembrane region" description="Helical" evidence="9">
    <location>
        <begin position="148"/>
        <end position="166"/>
    </location>
</feature>
<feature type="transmembrane region" description="Helical" evidence="9">
    <location>
        <begin position="68"/>
        <end position="85"/>
    </location>
</feature>
<reference evidence="11" key="2">
    <citation type="journal article" date="2013" name="Stand. Genomic Sci.">
        <title>Complete genome sequence of Desulfocapsa sulfexigens, a marine deltaproteobacterium specialized in disproportionating inorganic sulfur compounds.</title>
        <authorList>
            <person name="Finster K.W."/>
            <person name="Kjeldsen K.U."/>
            <person name="Kube M."/>
            <person name="Reinhardt R."/>
            <person name="Mussmann M."/>
            <person name="Amann R."/>
            <person name="Schreiber L."/>
        </authorList>
    </citation>
    <scope>NUCLEOTIDE SEQUENCE [LARGE SCALE GENOMIC DNA]</scope>
    <source>
        <strain evidence="11">DSM 10523 / SB164P1</strain>
    </source>
</reference>
<dbReference type="AlphaFoldDB" id="M1WJF0"/>
<keyword evidence="7 9" id="KW-1133">Transmembrane helix</keyword>
<keyword evidence="8 9" id="KW-0472">Membrane</keyword>
<evidence type="ECO:0000256" key="9">
    <source>
        <dbReference type="SAM" id="Phobius"/>
    </source>
</evidence>
<dbReference type="HOGENOM" id="CLU_106627_0_0_7"/>
<keyword evidence="2" id="KW-0813">Transport</keyword>
<evidence type="ECO:0000256" key="4">
    <source>
        <dbReference type="ARBA" id="ARBA00022597"/>
    </source>
</evidence>
<feature type="transmembrane region" description="Helical" evidence="9">
    <location>
        <begin position="30"/>
        <end position="56"/>
    </location>
</feature>
<dbReference type="BioCyc" id="DPIE1322246:BN4_RS02800-MONOMER"/>
<sequence>MVCTSRFFFAFFSLFRVSLNVGLLERPLVIGLFWGCLTGNYVNSFNIAIFFELFWLDLIPVGTFIPPHLTAATFSALSLSTFFGLTHPAKIMGVLFASMPLALLGTRVEAWFREQERGSYNSLLHWARKPNTKDLPARLILRSVLRSLLLSWGAFFCAILVLKFTFKTVFTLYPAFLTSIDITWPHLWIAASMGGLMALRLKRAYAVLTTGVILITLFVLYGRF</sequence>
<evidence type="ECO:0000256" key="2">
    <source>
        <dbReference type="ARBA" id="ARBA00022448"/>
    </source>
</evidence>
<feature type="transmembrane region" description="Helical" evidence="9">
    <location>
        <begin position="203"/>
        <end position="221"/>
    </location>
</feature>
<evidence type="ECO:0000313" key="11">
    <source>
        <dbReference type="Proteomes" id="UP000011724"/>
    </source>
</evidence>
<comment type="subcellular location">
    <subcellularLocation>
        <location evidence="1">Cell membrane</location>
        <topology evidence="1">Multi-pass membrane protein</topology>
    </subcellularLocation>
</comment>